<reference evidence="4" key="1">
    <citation type="submission" date="2016-10" db="EMBL/GenBank/DDBJ databases">
        <authorList>
            <person name="Varghese N."/>
            <person name="Submissions S."/>
        </authorList>
    </citation>
    <scope>NUCLEOTIDE SEQUENCE [LARGE SCALE GENOMIC DNA]</scope>
    <source>
        <strain evidence="4">CGMCC 1.3431</strain>
    </source>
</reference>
<dbReference type="EMBL" id="FMTS01000003">
    <property type="protein sequence ID" value="SCW63414.1"/>
    <property type="molecule type" value="Genomic_DNA"/>
</dbReference>
<protein>
    <recommendedName>
        <fullName evidence="5">Pentapeptide MXKDX repeat protein</fullName>
    </recommendedName>
</protein>
<sequence>MQRTLAFAALALTFVTVTACSAPPKSDNAMSEMSSSSSEAMAPMASGDNMAMSSSSMSSDAMAPMSSSSMSH</sequence>
<evidence type="ECO:0000256" key="2">
    <source>
        <dbReference type="SAM" id="SignalP"/>
    </source>
</evidence>
<feature type="chain" id="PRO_5011494312" description="Pentapeptide MXKDX repeat protein" evidence="2">
    <location>
        <begin position="22"/>
        <end position="72"/>
    </location>
</feature>
<dbReference type="STRING" id="260084.SAMN02927928_2374"/>
<evidence type="ECO:0000313" key="4">
    <source>
        <dbReference type="Proteomes" id="UP000199150"/>
    </source>
</evidence>
<feature type="compositionally biased region" description="Low complexity" evidence="1">
    <location>
        <begin position="29"/>
        <end position="72"/>
    </location>
</feature>
<feature type="signal peptide" evidence="2">
    <location>
        <begin position="1"/>
        <end position="21"/>
    </location>
</feature>
<evidence type="ECO:0000256" key="1">
    <source>
        <dbReference type="SAM" id="MobiDB-lite"/>
    </source>
</evidence>
<organism evidence="3 4">
    <name type="scientific">Asticcacaulis taihuensis</name>
    <dbReference type="NCBI Taxonomy" id="260084"/>
    <lineage>
        <taxon>Bacteria</taxon>
        <taxon>Pseudomonadati</taxon>
        <taxon>Pseudomonadota</taxon>
        <taxon>Alphaproteobacteria</taxon>
        <taxon>Caulobacterales</taxon>
        <taxon>Caulobacteraceae</taxon>
        <taxon>Asticcacaulis</taxon>
    </lineage>
</organism>
<dbReference type="Proteomes" id="UP000199150">
    <property type="component" value="Unassembled WGS sequence"/>
</dbReference>
<evidence type="ECO:0008006" key="5">
    <source>
        <dbReference type="Google" id="ProtNLM"/>
    </source>
</evidence>
<dbReference type="RefSeq" id="WP_139159668.1">
    <property type="nucleotide sequence ID" value="NZ_CBCRYE010000001.1"/>
</dbReference>
<accession>A0A1G4S2M9</accession>
<dbReference type="PROSITE" id="PS51257">
    <property type="entry name" value="PROKAR_LIPOPROTEIN"/>
    <property type="match status" value="1"/>
</dbReference>
<proteinExistence type="predicted"/>
<evidence type="ECO:0000313" key="3">
    <source>
        <dbReference type="EMBL" id="SCW63414.1"/>
    </source>
</evidence>
<gene>
    <name evidence="3" type="ORF">SAMN02927928_2374</name>
</gene>
<name>A0A1G4S2M9_9CAUL</name>
<feature type="region of interest" description="Disordered" evidence="1">
    <location>
        <begin position="21"/>
        <end position="72"/>
    </location>
</feature>
<keyword evidence="2" id="KW-0732">Signal</keyword>
<keyword evidence="4" id="KW-1185">Reference proteome</keyword>
<dbReference type="AlphaFoldDB" id="A0A1G4S2M9"/>